<organism evidence="1 2">
    <name type="scientific">Xylocopilactobacillus apis</name>
    <dbReference type="NCBI Taxonomy" id="2932183"/>
    <lineage>
        <taxon>Bacteria</taxon>
        <taxon>Bacillati</taxon>
        <taxon>Bacillota</taxon>
        <taxon>Bacilli</taxon>
        <taxon>Lactobacillales</taxon>
        <taxon>Lactobacillaceae</taxon>
        <taxon>Xylocopilactobacillus</taxon>
    </lineage>
</organism>
<dbReference type="AlphaFoldDB" id="A0AAU9CQR8"/>
<proteinExistence type="predicted"/>
<dbReference type="PANTHER" id="PTHR34408">
    <property type="entry name" value="FAMILY PROTEIN, PUTATIVE-RELATED"/>
    <property type="match status" value="1"/>
</dbReference>
<dbReference type="EMBL" id="AP026801">
    <property type="protein sequence ID" value="BDR56279.1"/>
    <property type="molecule type" value="Genomic_DNA"/>
</dbReference>
<evidence type="ECO:0000313" key="1">
    <source>
        <dbReference type="EMBL" id="BDR56279.1"/>
    </source>
</evidence>
<accession>A0AAU9CQR8</accession>
<dbReference type="Proteomes" id="UP001321804">
    <property type="component" value="Chromosome"/>
</dbReference>
<evidence type="ECO:0008006" key="3">
    <source>
        <dbReference type="Google" id="ProtNLM"/>
    </source>
</evidence>
<reference evidence="1 2" key="1">
    <citation type="journal article" date="2023" name="Microbiol. Spectr.">
        <title>Symbiosis of Carpenter Bees with Uncharacterized Lactic Acid Bacteria Showing NAD Auxotrophy.</title>
        <authorList>
            <person name="Kawasaki S."/>
            <person name="Ozawa K."/>
            <person name="Mori T."/>
            <person name="Yamamoto A."/>
            <person name="Ito M."/>
            <person name="Ohkuma M."/>
            <person name="Sakamoto M."/>
            <person name="Matsutani M."/>
        </authorList>
    </citation>
    <scope>NUCLEOTIDE SEQUENCE [LARGE SCALE GENOMIC DNA]</scope>
    <source>
        <strain evidence="1 2">KimC2</strain>
    </source>
</reference>
<dbReference type="PANTHER" id="PTHR34408:SF1">
    <property type="entry name" value="GLYCOSYL HYDROLASE FAMILY 19 DOMAIN-CONTAINING PROTEIN HI_1415"/>
    <property type="match status" value="1"/>
</dbReference>
<dbReference type="RefSeq" id="WP_317698183.1">
    <property type="nucleotide sequence ID" value="NZ_AP026801.1"/>
</dbReference>
<protein>
    <recommendedName>
        <fullName evidence="3">Surface layer protein A domain-containing protein</fullName>
    </recommendedName>
</protein>
<sequence>MKNKGARLIRIVIVALASFVVWISSVNEVQAETSSAFIYEKSTMEPRSGSLMINFVPKYSIRVYSTPSTSNPTKKLLPDGSNWKVFGIQNKFYNIGKNQWIPSEYAIYPCNKMNTIGYVNYPGYSVNIYNFPRGVNYSNNVGGLEHGTAIHITQKAVVNGKTWYQFDRTNDLDSGWENYYKGKSWIEARFISNNPIFVTLYGWVQIEYIPGYGVRVYQTPDKNNPTNKYLQHGTRWKVFGYQNDYYKVGNNQWVPAPYLSKNRVTLRWQYK</sequence>
<name>A0AAU9CQR8_9LACO</name>
<evidence type="ECO:0000313" key="2">
    <source>
        <dbReference type="Proteomes" id="UP001321804"/>
    </source>
</evidence>
<keyword evidence="2" id="KW-1185">Reference proteome</keyword>
<dbReference type="InterPro" id="IPR052354">
    <property type="entry name" value="Cell_Wall_Dynamics_Protein"/>
</dbReference>
<dbReference type="KEGG" id="xak:KIMC2_08410"/>
<gene>
    <name evidence="1" type="ORF">KIMC2_08410</name>
</gene>